<evidence type="ECO:0000256" key="2">
    <source>
        <dbReference type="SAM" id="SignalP"/>
    </source>
</evidence>
<feature type="chain" id="PRO_5002216045" evidence="2">
    <location>
        <begin position="20"/>
        <end position="534"/>
    </location>
</feature>
<keyword evidence="2" id="KW-0732">Signal</keyword>
<dbReference type="PANTHER" id="PTHR14659:SF1">
    <property type="entry name" value="ALPHA- AND GAMMA-ADAPTIN-BINDING PROTEIN P34"/>
    <property type="match status" value="1"/>
</dbReference>
<dbReference type="InterPro" id="IPR019341">
    <property type="entry name" value="Alpha/Gamma-adaptin-bd_p34"/>
</dbReference>
<feature type="compositionally biased region" description="Polar residues" evidence="1">
    <location>
        <begin position="278"/>
        <end position="300"/>
    </location>
</feature>
<feature type="compositionally biased region" description="Low complexity" evidence="1">
    <location>
        <begin position="343"/>
        <end position="361"/>
    </location>
</feature>
<dbReference type="AlphaFoldDB" id="A0A0C9WG12"/>
<proteinExistence type="predicted"/>
<dbReference type="HOGENOM" id="CLU_048001_1_0_1"/>
<feature type="compositionally biased region" description="Polar residues" evidence="1">
    <location>
        <begin position="434"/>
        <end position="467"/>
    </location>
</feature>
<feature type="compositionally biased region" description="Polar residues" evidence="1">
    <location>
        <begin position="317"/>
        <end position="335"/>
    </location>
</feature>
<dbReference type="PANTHER" id="PTHR14659">
    <property type="entry name" value="ALPHA- AND GAMMA-ADAPTIN-BINDING PROTEIN P34"/>
    <property type="match status" value="1"/>
</dbReference>
<dbReference type="Gene3D" id="3.40.50.11960">
    <property type="match status" value="1"/>
</dbReference>
<keyword evidence="4" id="KW-1185">Reference proteome</keyword>
<gene>
    <name evidence="3" type="ORF">HYDPIDRAFT_187936</name>
</gene>
<evidence type="ECO:0000313" key="4">
    <source>
        <dbReference type="Proteomes" id="UP000053820"/>
    </source>
</evidence>
<reference evidence="3 4" key="1">
    <citation type="submission" date="2014-04" db="EMBL/GenBank/DDBJ databases">
        <title>Evolutionary Origins and Diversification of the Mycorrhizal Mutualists.</title>
        <authorList>
            <consortium name="DOE Joint Genome Institute"/>
            <consortium name="Mycorrhizal Genomics Consortium"/>
            <person name="Kohler A."/>
            <person name="Kuo A."/>
            <person name="Nagy L.G."/>
            <person name="Floudas D."/>
            <person name="Copeland A."/>
            <person name="Barry K.W."/>
            <person name="Cichocki N."/>
            <person name="Veneault-Fourrey C."/>
            <person name="LaButti K."/>
            <person name="Lindquist E.A."/>
            <person name="Lipzen A."/>
            <person name="Lundell T."/>
            <person name="Morin E."/>
            <person name="Murat C."/>
            <person name="Riley R."/>
            <person name="Ohm R."/>
            <person name="Sun H."/>
            <person name="Tunlid A."/>
            <person name="Henrissat B."/>
            <person name="Grigoriev I.V."/>
            <person name="Hibbett D.S."/>
            <person name="Martin F."/>
        </authorList>
    </citation>
    <scope>NUCLEOTIDE SEQUENCE [LARGE SCALE GENOMIC DNA]</scope>
    <source>
        <strain evidence="3 4">MD-312</strain>
    </source>
</reference>
<organism evidence="3 4">
    <name type="scientific">Hydnomerulius pinastri MD-312</name>
    <dbReference type="NCBI Taxonomy" id="994086"/>
    <lineage>
        <taxon>Eukaryota</taxon>
        <taxon>Fungi</taxon>
        <taxon>Dikarya</taxon>
        <taxon>Basidiomycota</taxon>
        <taxon>Agaricomycotina</taxon>
        <taxon>Agaricomycetes</taxon>
        <taxon>Agaricomycetidae</taxon>
        <taxon>Boletales</taxon>
        <taxon>Boletales incertae sedis</taxon>
        <taxon>Leucogyrophana</taxon>
    </lineage>
</organism>
<dbReference type="Proteomes" id="UP000053820">
    <property type="component" value="Unassembled WGS sequence"/>
</dbReference>
<protein>
    <submittedName>
        <fullName evidence="3">Uncharacterized protein</fullName>
    </submittedName>
</protein>
<accession>A0A0C9WG12</accession>
<name>A0A0C9WG12_9AGAM</name>
<feature type="signal peptide" evidence="2">
    <location>
        <begin position="1"/>
        <end position="19"/>
    </location>
</feature>
<feature type="region of interest" description="Disordered" evidence="1">
    <location>
        <begin position="253"/>
        <end position="482"/>
    </location>
</feature>
<feature type="compositionally biased region" description="Polar residues" evidence="1">
    <location>
        <begin position="362"/>
        <end position="376"/>
    </location>
</feature>
<sequence>MPQGRGAVLVAWWWGMVGGGDIYRPAEQVYALFCVRFNLRIFLFKAGLVKHGAVDEHETTVPWTITNKYYTADVQFIVHELSTWVPNQEELEGVPAVLFIWTDGEPYKDKVLKLSRQLLPHEFEVALAIRLPSGNPASPADSEDEQDIDGYLSSQGFEFVDVMDSDVSPPASDRSGIPGVPRIIDALSTIMWPSMVQHTSKQESTQGFIGMMREDNVGPSNGPDDLAGLIGAKLSGGDKDRIRRELEELERWLDEDTPAADADARSSDGDSDIDPWSTAVTPGTTTPYATSDVHTSSRPSTPTPGFDDDFTAFVSASPLSSTGAPQGSSQSSTSPRRFPPLASTSFSSTFSFDSASSGRSTPTVDENASFDTSQLTPGDMGFGVSYRSLGSMSDFGDMDGETAYNECAGDSEDDEDLPSKAEIAATSHRIFGSQPLSISPTQGRSSQSLQTHAAPSTVATETAQIATQGGPDKEDFGAKATDEDLERFDLQSMLGALQGLKEDIAGMPDKERRKAAARVALGLVYGLDKKTAGN</sequence>
<evidence type="ECO:0000313" key="3">
    <source>
        <dbReference type="EMBL" id="KIJ64622.1"/>
    </source>
</evidence>
<dbReference type="OrthoDB" id="10261384at2759"/>
<dbReference type="EMBL" id="KN839846">
    <property type="protein sequence ID" value="KIJ64622.1"/>
    <property type="molecule type" value="Genomic_DNA"/>
</dbReference>
<feature type="compositionally biased region" description="Basic and acidic residues" evidence="1">
    <location>
        <begin position="471"/>
        <end position="482"/>
    </location>
</feature>
<evidence type="ECO:0000256" key="1">
    <source>
        <dbReference type="SAM" id="MobiDB-lite"/>
    </source>
</evidence>